<gene>
    <name evidence="1" type="ORF">EVEC_LOCUS9323</name>
</gene>
<evidence type="ECO:0000313" key="2">
    <source>
        <dbReference type="Proteomes" id="UP000274131"/>
    </source>
</evidence>
<reference evidence="1 2" key="2">
    <citation type="submission" date="2018-10" db="EMBL/GenBank/DDBJ databases">
        <authorList>
            <consortium name="Pathogen Informatics"/>
        </authorList>
    </citation>
    <scope>NUCLEOTIDE SEQUENCE [LARGE SCALE GENOMIC DNA]</scope>
</reference>
<reference evidence="3" key="1">
    <citation type="submission" date="2017-02" db="UniProtKB">
        <authorList>
            <consortium name="WormBaseParasite"/>
        </authorList>
    </citation>
    <scope>IDENTIFICATION</scope>
</reference>
<name>A0A0N4VGM7_ENTVE</name>
<keyword evidence="2" id="KW-1185">Reference proteome</keyword>
<proteinExistence type="predicted"/>
<dbReference type="AlphaFoldDB" id="A0A0N4VGM7"/>
<evidence type="ECO:0000313" key="3">
    <source>
        <dbReference type="WBParaSite" id="EVEC_0000994901-mRNA-1"/>
    </source>
</evidence>
<accession>A0A0N4VGM7</accession>
<sequence>MIKIASNYLRRKSNKEIEAVARIADRRKQARSRNGKEQIPIESMSYGRTGIVHSLDEEGIARIIFDDWKKSFQGVFMSDSGDCVSLMGHSMDHGDSPSTSRMVVIVEDSETGAKFKAEGVRVEFYKNPNPIGSHAFVNLQSESVNFTTVAVFHGMRADVEIQKFMDPRLVETGRVVHLGRMSIHLSLKQRIKPAIRRESESVDNGDLAILEVSNDFLA</sequence>
<dbReference type="EMBL" id="UXUI01009965">
    <property type="protein sequence ID" value="VDD94572.1"/>
    <property type="molecule type" value="Genomic_DNA"/>
</dbReference>
<protein>
    <submittedName>
        <fullName evidence="3">MacB_PCD domain-containing protein</fullName>
    </submittedName>
</protein>
<evidence type="ECO:0000313" key="1">
    <source>
        <dbReference type="EMBL" id="VDD94572.1"/>
    </source>
</evidence>
<organism evidence="3">
    <name type="scientific">Enterobius vermicularis</name>
    <name type="common">Human pinworm</name>
    <dbReference type="NCBI Taxonomy" id="51028"/>
    <lineage>
        <taxon>Eukaryota</taxon>
        <taxon>Metazoa</taxon>
        <taxon>Ecdysozoa</taxon>
        <taxon>Nematoda</taxon>
        <taxon>Chromadorea</taxon>
        <taxon>Rhabditida</taxon>
        <taxon>Spirurina</taxon>
        <taxon>Oxyuridomorpha</taxon>
        <taxon>Oxyuroidea</taxon>
        <taxon>Oxyuridae</taxon>
        <taxon>Enterobius</taxon>
    </lineage>
</organism>
<dbReference type="WBParaSite" id="EVEC_0000994901-mRNA-1">
    <property type="protein sequence ID" value="EVEC_0000994901-mRNA-1"/>
    <property type="gene ID" value="EVEC_0000994901"/>
</dbReference>
<dbReference type="Proteomes" id="UP000274131">
    <property type="component" value="Unassembled WGS sequence"/>
</dbReference>
<dbReference type="OrthoDB" id="5776386at2759"/>